<dbReference type="InterPro" id="IPR052761">
    <property type="entry name" value="Fungal_Detox/Toxin_TFs"/>
</dbReference>
<dbReference type="CDD" id="cd00067">
    <property type="entry name" value="GAL4"/>
    <property type="match status" value="1"/>
</dbReference>
<protein>
    <submittedName>
        <fullName evidence="7">Ctf1B like protein</fullName>
    </submittedName>
</protein>
<dbReference type="PROSITE" id="PS50048">
    <property type="entry name" value="ZN2_CY6_FUNGAL_2"/>
    <property type="match status" value="1"/>
</dbReference>
<dbReference type="CDD" id="cd12148">
    <property type="entry name" value="fungal_TF_MHR"/>
    <property type="match status" value="1"/>
</dbReference>
<dbReference type="PANTHER" id="PTHR47425">
    <property type="entry name" value="FARB-RELATED"/>
    <property type="match status" value="1"/>
</dbReference>
<dbReference type="Gene3D" id="4.10.240.10">
    <property type="entry name" value="Zn(2)-C6 fungal-type DNA-binding domain"/>
    <property type="match status" value="1"/>
</dbReference>
<evidence type="ECO:0000256" key="1">
    <source>
        <dbReference type="ARBA" id="ARBA00022723"/>
    </source>
</evidence>
<dbReference type="SMART" id="SM00906">
    <property type="entry name" value="Fungal_trans"/>
    <property type="match status" value="1"/>
</dbReference>
<dbReference type="AlphaFoldDB" id="A0A0D6A9B6"/>
<accession>A0A0D6A9B6</accession>
<dbReference type="Pfam" id="PF04082">
    <property type="entry name" value="Fungal_trans"/>
    <property type="match status" value="1"/>
</dbReference>
<sequence>MKISPSMQPTVALPEISGQNRAALDIEKQTTPQEFKRPRASYACLPCRARKVRCNVAEGSPCLNCRLDHLQCIDTICIRLKKKSAASKSTDRSKEPISPRENDLSPCELGTLSRYRAGSPTIKDDPVPASTTHYANNTCLRDISADNAVPSLSCQWLYSSCGHISTQNENGVIKKFLRDLEIQHTVARLPPFVRPFPSNMGPEAIQYLDRMQALNLATVSLQNSLLRAYVEYVHPSLPLMDLHNFLNTVHYRHGRNGQISLLLYHSVMFAATAFVDIEALCQAGYRTRKEAREKFFQKARLLYDFDYEYDGLVLVQSLLLMTYWDESPGDLKGTWYWMNIAASYCYRFELHRQSRCDVADMPILEQRLRRRVWWCCYMRDGIIALGMRQPPMIEEESFDVPMLVESDFEIEELAYSKTIEQLELTVLQDVKMQQELATLCIEIAKLCIPMGQLLRARYSIRSLSHSQNDQGIDTLRSELQKWATSLPDGLQEYQSKVLDAQVGRSTTMVQRTMLHMLYYTAVWVLHQSKQSSPSGNGQTTSSFEDHEAASFPWRHARDAANKISQIITVLHCRHELLTSTEIRFMTPAIIMHLADMEAGVTPARELRQCLLVIEQLRGVYTIADQVASFIEGILTRPTDGVNPRSEHHVVSLLKKELSAAVTAQEADSTNSQSAENILVDAFNASTPELLTAPPLPDESPFTEQITTPGDNLSGSLVGCIDFTGLNCTNGLVDFDWKTTEETELGSGFWLDENECK</sequence>
<keyword evidence="1" id="KW-0479">Metal-binding</keyword>
<evidence type="ECO:0000256" key="5">
    <source>
        <dbReference type="ARBA" id="ARBA00023242"/>
    </source>
</evidence>
<keyword evidence="3" id="KW-0238">DNA-binding</keyword>
<keyword evidence="2" id="KW-0805">Transcription regulation</keyword>
<keyword evidence="5" id="KW-0539">Nucleus</keyword>
<dbReference type="GO" id="GO:0000981">
    <property type="term" value="F:DNA-binding transcription factor activity, RNA polymerase II-specific"/>
    <property type="evidence" value="ECO:0007669"/>
    <property type="project" value="InterPro"/>
</dbReference>
<feature type="domain" description="Zn(2)-C6 fungal-type" evidence="6">
    <location>
        <begin position="43"/>
        <end position="72"/>
    </location>
</feature>
<reference evidence="7" key="1">
    <citation type="journal article" date="2015" name="Appl. Biochem. Biotechnol.">
        <title>Decreased Cellulase and Xylanase Production in the Fungus Talaromyces cellulolyticus by Disruption of tacA and tctA Genes, Encoding Putative Zinc Finger Transcriptional Factors.</title>
        <authorList>
            <person name="Fujii T."/>
            <person name="Inoue H."/>
            <person name="Ishikawa K."/>
        </authorList>
    </citation>
    <scope>NUCLEOTIDE SEQUENCE</scope>
    <source>
        <strain evidence="7">Y-94</strain>
    </source>
</reference>
<dbReference type="InterPro" id="IPR001138">
    <property type="entry name" value="Zn2Cys6_DnaBD"/>
</dbReference>
<keyword evidence="4" id="KW-0804">Transcription</keyword>
<dbReference type="GO" id="GO:0003677">
    <property type="term" value="F:DNA binding"/>
    <property type="evidence" value="ECO:0007669"/>
    <property type="project" value="UniProtKB-KW"/>
</dbReference>
<evidence type="ECO:0000259" key="6">
    <source>
        <dbReference type="PROSITE" id="PS50048"/>
    </source>
</evidence>
<evidence type="ECO:0000256" key="4">
    <source>
        <dbReference type="ARBA" id="ARBA00023163"/>
    </source>
</evidence>
<name>A0A0D6A9B6_TALPI</name>
<evidence type="ECO:0000256" key="3">
    <source>
        <dbReference type="ARBA" id="ARBA00023125"/>
    </source>
</evidence>
<evidence type="ECO:0000313" key="7">
    <source>
        <dbReference type="EMBL" id="BAQ59095.1"/>
    </source>
</evidence>
<dbReference type="InterPro" id="IPR007219">
    <property type="entry name" value="XnlR_reg_dom"/>
</dbReference>
<dbReference type="SUPFAM" id="SSF57701">
    <property type="entry name" value="Zn2/Cys6 DNA-binding domain"/>
    <property type="match status" value="1"/>
</dbReference>
<dbReference type="GO" id="GO:0008270">
    <property type="term" value="F:zinc ion binding"/>
    <property type="evidence" value="ECO:0007669"/>
    <property type="project" value="InterPro"/>
</dbReference>
<gene>
    <name evidence="7" type="primary">tctA</name>
</gene>
<dbReference type="GO" id="GO:0006351">
    <property type="term" value="P:DNA-templated transcription"/>
    <property type="evidence" value="ECO:0007669"/>
    <property type="project" value="InterPro"/>
</dbReference>
<evidence type="ECO:0000256" key="2">
    <source>
        <dbReference type="ARBA" id="ARBA00023015"/>
    </source>
</evidence>
<proteinExistence type="predicted"/>
<dbReference type="PROSITE" id="PS00463">
    <property type="entry name" value="ZN2_CY6_FUNGAL_1"/>
    <property type="match status" value="1"/>
</dbReference>
<dbReference type="EMBL" id="LC012355">
    <property type="protein sequence ID" value="BAQ59095.1"/>
    <property type="molecule type" value="Genomic_DNA"/>
</dbReference>
<organism evidence="7">
    <name type="scientific">Talaromyces pinophilus</name>
    <name type="common">Penicillium pinophilum</name>
    <dbReference type="NCBI Taxonomy" id="128442"/>
    <lineage>
        <taxon>Eukaryota</taxon>
        <taxon>Fungi</taxon>
        <taxon>Dikarya</taxon>
        <taxon>Ascomycota</taxon>
        <taxon>Pezizomycotina</taxon>
        <taxon>Eurotiomycetes</taxon>
        <taxon>Eurotiomycetidae</taxon>
        <taxon>Eurotiales</taxon>
        <taxon>Trichocomaceae</taxon>
        <taxon>Talaromyces</taxon>
        <taxon>Talaromyces sect. Talaromyces</taxon>
    </lineage>
</organism>
<dbReference type="InterPro" id="IPR036864">
    <property type="entry name" value="Zn2-C6_fun-type_DNA-bd_sf"/>
</dbReference>
<dbReference type="PANTHER" id="PTHR47425:SF2">
    <property type="entry name" value="FARB-RELATED"/>
    <property type="match status" value="1"/>
</dbReference>
<dbReference type="SMART" id="SM00066">
    <property type="entry name" value="GAL4"/>
    <property type="match status" value="1"/>
</dbReference>